<comment type="caution">
    <text evidence="1">The sequence shown here is derived from an EMBL/GenBank/DDBJ whole genome shotgun (WGS) entry which is preliminary data.</text>
</comment>
<protein>
    <submittedName>
        <fullName evidence="1">Uncharacterized protein</fullName>
    </submittedName>
</protein>
<name>A0ACC0BVJ6_CATRO</name>
<organism evidence="1 2">
    <name type="scientific">Catharanthus roseus</name>
    <name type="common">Madagascar periwinkle</name>
    <name type="synonym">Vinca rosea</name>
    <dbReference type="NCBI Taxonomy" id="4058"/>
    <lineage>
        <taxon>Eukaryota</taxon>
        <taxon>Viridiplantae</taxon>
        <taxon>Streptophyta</taxon>
        <taxon>Embryophyta</taxon>
        <taxon>Tracheophyta</taxon>
        <taxon>Spermatophyta</taxon>
        <taxon>Magnoliopsida</taxon>
        <taxon>eudicotyledons</taxon>
        <taxon>Gunneridae</taxon>
        <taxon>Pentapetalae</taxon>
        <taxon>asterids</taxon>
        <taxon>lamiids</taxon>
        <taxon>Gentianales</taxon>
        <taxon>Apocynaceae</taxon>
        <taxon>Rauvolfioideae</taxon>
        <taxon>Vinceae</taxon>
        <taxon>Catharanthinae</taxon>
        <taxon>Catharanthus</taxon>
    </lineage>
</organism>
<evidence type="ECO:0000313" key="2">
    <source>
        <dbReference type="Proteomes" id="UP001060085"/>
    </source>
</evidence>
<sequence length="148" mass="16916">MQNRTFDGRPVSLYARHSEVSALNSSRCEECEKDESSKEEENDLKKNERAKENEKLEEETYFLDFIATMFEMRENIESLERKIEIVELENTSEKLKDQECVVPLVLEQSLNSLQRRNDAMEFGTVDCGVSTHGVEDQGMSGGKGVLLS</sequence>
<keyword evidence="2" id="KW-1185">Reference proteome</keyword>
<dbReference type="Proteomes" id="UP001060085">
    <property type="component" value="Linkage Group LG02"/>
</dbReference>
<reference evidence="2" key="1">
    <citation type="journal article" date="2023" name="Nat. Plants">
        <title>Single-cell RNA sequencing provides a high-resolution roadmap for understanding the multicellular compartmentation of specialized metabolism.</title>
        <authorList>
            <person name="Sun S."/>
            <person name="Shen X."/>
            <person name="Li Y."/>
            <person name="Li Y."/>
            <person name="Wang S."/>
            <person name="Li R."/>
            <person name="Zhang H."/>
            <person name="Shen G."/>
            <person name="Guo B."/>
            <person name="Wei J."/>
            <person name="Xu J."/>
            <person name="St-Pierre B."/>
            <person name="Chen S."/>
            <person name="Sun C."/>
        </authorList>
    </citation>
    <scope>NUCLEOTIDE SEQUENCE [LARGE SCALE GENOMIC DNA]</scope>
</reference>
<proteinExistence type="predicted"/>
<gene>
    <name evidence="1" type="ORF">M9H77_07653</name>
</gene>
<evidence type="ECO:0000313" key="1">
    <source>
        <dbReference type="EMBL" id="KAI5676703.1"/>
    </source>
</evidence>
<accession>A0ACC0BVJ6</accession>
<dbReference type="EMBL" id="CM044702">
    <property type="protein sequence ID" value="KAI5676703.1"/>
    <property type="molecule type" value="Genomic_DNA"/>
</dbReference>